<protein>
    <submittedName>
        <fullName evidence="1">Uncharacterized protein</fullName>
    </submittedName>
</protein>
<keyword evidence="2" id="KW-1185">Reference proteome</keyword>
<dbReference type="EMBL" id="MU266380">
    <property type="protein sequence ID" value="KAH7926593.1"/>
    <property type="molecule type" value="Genomic_DNA"/>
</dbReference>
<evidence type="ECO:0000313" key="2">
    <source>
        <dbReference type="Proteomes" id="UP000790709"/>
    </source>
</evidence>
<gene>
    <name evidence="1" type="ORF">BV22DRAFT_343645</name>
</gene>
<organism evidence="1 2">
    <name type="scientific">Leucogyrophana mollusca</name>
    <dbReference type="NCBI Taxonomy" id="85980"/>
    <lineage>
        <taxon>Eukaryota</taxon>
        <taxon>Fungi</taxon>
        <taxon>Dikarya</taxon>
        <taxon>Basidiomycota</taxon>
        <taxon>Agaricomycotina</taxon>
        <taxon>Agaricomycetes</taxon>
        <taxon>Agaricomycetidae</taxon>
        <taxon>Boletales</taxon>
        <taxon>Boletales incertae sedis</taxon>
        <taxon>Leucogyrophana</taxon>
    </lineage>
</organism>
<accession>A0ACB8BNZ7</accession>
<sequence length="59" mass="7178">MFYVQISRLLRMTDEDVQRERKRRLRAEQLLREVERECRAPFVVPVLLQAFLSITELTE</sequence>
<evidence type="ECO:0000313" key="1">
    <source>
        <dbReference type="EMBL" id="KAH7926593.1"/>
    </source>
</evidence>
<dbReference type="Proteomes" id="UP000790709">
    <property type="component" value="Unassembled WGS sequence"/>
</dbReference>
<comment type="caution">
    <text evidence="1">The sequence shown here is derived from an EMBL/GenBank/DDBJ whole genome shotgun (WGS) entry which is preliminary data.</text>
</comment>
<reference evidence="1" key="1">
    <citation type="journal article" date="2021" name="New Phytol.">
        <title>Evolutionary innovations through gain and loss of genes in the ectomycorrhizal Boletales.</title>
        <authorList>
            <person name="Wu G."/>
            <person name="Miyauchi S."/>
            <person name="Morin E."/>
            <person name="Kuo A."/>
            <person name="Drula E."/>
            <person name="Varga T."/>
            <person name="Kohler A."/>
            <person name="Feng B."/>
            <person name="Cao Y."/>
            <person name="Lipzen A."/>
            <person name="Daum C."/>
            <person name="Hundley H."/>
            <person name="Pangilinan J."/>
            <person name="Johnson J."/>
            <person name="Barry K."/>
            <person name="LaButti K."/>
            <person name="Ng V."/>
            <person name="Ahrendt S."/>
            <person name="Min B."/>
            <person name="Choi I.G."/>
            <person name="Park H."/>
            <person name="Plett J.M."/>
            <person name="Magnuson J."/>
            <person name="Spatafora J.W."/>
            <person name="Nagy L.G."/>
            <person name="Henrissat B."/>
            <person name="Grigoriev I.V."/>
            <person name="Yang Z.L."/>
            <person name="Xu J."/>
            <person name="Martin F.M."/>
        </authorList>
    </citation>
    <scope>NUCLEOTIDE SEQUENCE</scope>
    <source>
        <strain evidence="1">KUC20120723A-06</strain>
    </source>
</reference>
<proteinExistence type="predicted"/>
<name>A0ACB8BNZ7_9AGAM</name>